<evidence type="ECO:0000256" key="12">
    <source>
        <dbReference type="ARBA" id="ARBA00022840"/>
    </source>
</evidence>
<sequence length="188" mass="21202">MLGGARSGKSAYAEQLIQTWQKQTDGTGKVYYLATAPCTFSADVNSSENVQDSEDTEMLERIAHHKRRRPEEWQTLEEPLCLAQRLAEIEDKLAQPTQSAVLVDCLTLWMLNIIEADCRKQQVQALLDFLEQTNLKLIMVSNEVGLGVVPMGKLSREFVDELGRLHQDVAKRVEQVTFVTAGLPMRLK</sequence>
<evidence type="ECO:0000256" key="2">
    <source>
        <dbReference type="ARBA" id="ARBA00000711"/>
    </source>
</evidence>
<keyword evidence="15" id="KW-0548">Nucleotidyltransferase</keyword>
<dbReference type="InterPro" id="IPR027417">
    <property type="entry name" value="P-loop_NTPase"/>
</dbReference>
<dbReference type="Gene3D" id="3.40.50.300">
    <property type="entry name" value="P-loop containing nucleotide triphosphate hydrolases"/>
    <property type="match status" value="1"/>
</dbReference>
<organism evidence="15 16">
    <name type="scientific">Thiomicrorhabdus marina</name>
    <dbReference type="NCBI Taxonomy" id="2818442"/>
    <lineage>
        <taxon>Bacteria</taxon>
        <taxon>Pseudomonadati</taxon>
        <taxon>Pseudomonadota</taxon>
        <taxon>Gammaproteobacteria</taxon>
        <taxon>Thiotrichales</taxon>
        <taxon>Piscirickettsiaceae</taxon>
        <taxon>Thiomicrorhabdus</taxon>
    </lineage>
</organism>
<dbReference type="GO" id="GO:0008820">
    <property type="term" value="F:cobinamide phosphate guanylyltransferase activity"/>
    <property type="evidence" value="ECO:0007669"/>
    <property type="project" value="UniProtKB-EC"/>
</dbReference>
<comment type="pathway">
    <text evidence="6 14">Cofactor biosynthesis; adenosylcobalamin biosynthesis; adenosylcobalamin from cob(II)yrinate a,c-diamide: step 5/7.</text>
</comment>
<evidence type="ECO:0000256" key="11">
    <source>
        <dbReference type="ARBA" id="ARBA00022777"/>
    </source>
</evidence>
<dbReference type="EC" id="2.7.7.62" evidence="14"/>
<dbReference type="EC" id="2.7.1.156" evidence="14"/>
<keyword evidence="12 14" id="KW-0067">ATP-binding</keyword>
<evidence type="ECO:0000313" key="16">
    <source>
        <dbReference type="Proteomes" id="UP000664835"/>
    </source>
</evidence>
<dbReference type="Pfam" id="PF02283">
    <property type="entry name" value="CobU"/>
    <property type="match status" value="1"/>
</dbReference>
<keyword evidence="16" id="KW-1185">Reference proteome</keyword>
<dbReference type="CDD" id="cd00544">
    <property type="entry name" value="CobU"/>
    <property type="match status" value="1"/>
</dbReference>
<name>A0ABS3Q393_9GAMM</name>
<evidence type="ECO:0000256" key="7">
    <source>
        <dbReference type="ARBA" id="ARBA00007490"/>
    </source>
</evidence>
<dbReference type="EMBL" id="JAGETV010000005">
    <property type="protein sequence ID" value="MBO1926804.1"/>
    <property type="molecule type" value="Genomic_DNA"/>
</dbReference>
<dbReference type="InterPro" id="IPR003203">
    <property type="entry name" value="CobU/CobP"/>
</dbReference>
<evidence type="ECO:0000256" key="3">
    <source>
        <dbReference type="ARBA" id="ARBA00001522"/>
    </source>
</evidence>
<evidence type="ECO:0000256" key="5">
    <source>
        <dbReference type="ARBA" id="ARBA00004692"/>
    </source>
</evidence>
<evidence type="ECO:0000256" key="6">
    <source>
        <dbReference type="ARBA" id="ARBA00005159"/>
    </source>
</evidence>
<dbReference type="PANTHER" id="PTHR34848">
    <property type="match status" value="1"/>
</dbReference>
<evidence type="ECO:0000313" key="15">
    <source>
        <dbReference type="EMBL" id="MBO1926804.1"/>
    </source>
</evidence>
<dbReference type="Proteomes" id="UP000664835">
    <property type="component" value="Unassembled WGS sequence"/>
</dbReference>
<evidence type="ECO:0000256" key="1">
    <source>
        <dbReference type="ARBA" id="ARBA00000312"/>
    </source>
</evidence>
<keyword evidence="11 14" id="KW-0418">Kinase</keyword>
<evidence type="ECO:0000256" key="4">
    <source>
        <dbReference type="ARBA" id="ARBA00003889"/>
    </source>
</evidence>
<evidence type="ECO:0000256" key="14">
    <source>
        <dbReference type="PIRNR" id="PIRNR006135"/>
    </source>
</evidence>
<dbReference type="PIRSF" id="PIRSF006135">
    <property type="entry name" value="CobU"/>
    <property type="match status" value="1"/>
</dbReference>
<evidence type="ECO:0000256" key="8">
    <source>
        <dbReference type="ARBA" id="ARBA00022573"/>
    </source>
</evidence>
<dbReference type="NCBIfam" id="NF004469">
    <property type="entry name" value="PRK05800.1"/>
    <property type="match status" value="1"/>
</dbReference>
<evidence type="ECO:0000256" key="13">
    <source>
        <dbReference type="ARBA" id="ARBA00023134"/>
    </source>
</evidence>
<dbReference type="PANTHER" id="PTHR34848:SF1">
    <property type="entry name" value="BIFUNCTIONAL ADENOSYLCOBALAMIN BIOSYNTHESIS PROTEIN COBU"/>
    <property type="match status" value="1"/>
</dbReference>
<comment type="catalytic activity">
    <reaction evidence="1 14">
        <text>adenosylcob(III)inamide + ATP = adenosylcob(III)inamide phosphate + ADP + H(+)</text>
        <dbReference type="Rhea" id="RHEA:15769"/>
        <dbReference type="ChEBI" id="CHEBI:2480"/>
        <dbReference type="ChEBI" id="CHEBI:15378"/>
        <dbReference type="ChEBI" id="CHEBI:30616"/>
        <dbReference type="ChEBI" id="CHEBI:58502"/>
        <dbReference type="ChEBI" id="CHEBI:456216"/>
        <dbReference type="EC" id="2.7.1.156"/>
    </reaction>
</comment>
<reference evidence="15 16" key="1">
    <citation type="submission" date="2021-03" db="EMBL/GenBank/DDBJ databases">
        <title>Thiomicrorhabdus sp.nov.,novel sulfur-oxidizing bacteria isolated from coastal sediment.</title>
        <authorList>
            <person name="Liu X."/>
        </authorList>
    </citation>
    <scope>NUCLEOTIDE SEQUENCE [LARGE SCALE GENOMIC DNA]</scope>
    <source>
        <strain evidence="15 16">6S2-11</strain>
    </source>
</reference>
<comment type="catalytic activity">
    <reaction evidence="2 14">
        <text>adenosylcob(III)inamide phosphate + GTP + H(+) = adenosylcob(III)inamide-GDP + diphosphate</text>
        <dbReference type="Rhea" id="RHEA:22712"/>
        <dbReference type="ChEBI" id="CHEBI:15378"/>
        <dbReference type="ChEBI" id="CHEBI:33019"/>
        <dbReference type="ChEBI" id="CHEBI:37565"/>
        <dbReference type="ChEBI" id="CHEBI:58502"/>
        <dbReference type="ChEBI" id="CHEBI:60487"/>
        <dbReference type="EC" id="2.7.7.62"/>
    </reaction>
</comment>
<proteinExistence type="inferred from homology"/>
<comment type="caution">
    <text evidence="15">The sequence shown here is derived from an EMBL/GenBank/DDBJ whole genome shotgun (WGS) entry which is preliminary data.</text>
</comment>
<comment type="function">
    <text evidence="4 14">Catalyzes ATP-dependent phosphorylation of adenosylcobinamide and addition of GMP to adenosylcobinamide phosphate.</text>
</comment>
<gene>
    <name evidence="15" type="primary">cobU</name>
    <name evidence="15" type="ORF">J3998_04380</name>
</gene>
<keyword evidence="8 14" id="KW-0169">Cobalamin biosynthesis</keyword>
<comment type="catalytic activity">
    <reaction evidence="3">
        <text>adenosylcob(III)inamide + GTP = adenosylcob(III)inamide phosphate + GDP + H(+)</text>
        <dbReference type="Rhea" id="RHEA:15765"/>
        <dbReference type="ChEBI" id="CHEBI:2480"/>
        <dbReference type="ChEBI" id="CHEBI:15378"/>
        <dbReference type="ChEBI" id="CHEBI:37565"/>
        <dbReference type="ChEBI" id="CHEBI:58189"/>
        <dbReference type="ChEBI" id="CHEBI:58502"/>
        <dbReference type="EC" id="2.7.1.156"/>
    </reaction>
</comment>
<comment type="similarity">
    <text evidence="7 14">Belongs to the CobU/CobP family.</text>
</comment>
<accession>A0ABS3Q393</accession>
<keyword evidence="13 14" id="KW-0342">GTP-binding</keyword>
<evidence type="ECO:0000256" key="9">
    <source>
        <dbReference type="ARBA" id="ARBA00022679"/>
    </source>
</evidence>
<dbReference type="SUPFAM" id="SSF52540">
    <property type="entry name" value="P-loop containing nucleoside triphosphate hydrolases"/>
    <property type="match status" value="1"/>
</dbReference>
<keyword evidence="10 14" id="KW-0547">Nucleotide-binding</keyword>
<dbReference type="GO" id="GO:0043752">
    <property type="term" value="F:adenosylcobinamide kinase activity"/>
    <property type="evidence" value="ECO:0007669"/>
    <property type="project" value="UniProtKB-EC"/>
</dbReference>
<comment type="pathway">
    <text evidence="5 14">Cofactor biosynthesis; adenosylcobalamin biosynthesis; adenosylcobalamin from cob(II)yrinate a,c-diamide: step 6/7.</text>
</comment>
<protein>
    <recommendedName>
        <fullName evidence="14">Bifunctional adenosylcobalamin biosynthesis protein</fullName>
        <ecNumber evidence="14">2.7.1.156</ecNumber>
        <ecNumber evidence="14">2.7.7.62</ecNumber>
    </recommendedName>
</protein>
<keyword evidence="9 14" id="KW-0808">Transferase</keyword>
<evidence type="ECO:0000256" key="10">
    <source>
        <dbReference type="ARBA" id="ARBA00022741"/>
    </source>
</evidence>